<feature type="region of interest" description="Disordered" evidence="3">
    <location>
        <begin position="457"/>
        <end position="501"/>
    </location>
</feature>
<reference evidence="4" key="1">
    <citation type="submission" date="2022-03" db="EMBL/GenBank/DDBJ databases">
        <title>Draft genome sequence of Aduncisulcus paluster, a free-living microaerophilic Fornicata.</title>
        <authorList>
            <person name="Yuyama I."/>
            <person name="Kume K."/>
            <person name="Tamura T."/>
            <person name="Inagaki Y."/>
            <person name="Hashimoto T."/>
        </authorList>
    </citation>
    <scope>NUCLEOTIDE SEQUENCE</scope>
    <source>
        <strain evidence="4">NY0171</strain>
    </source>
</reference>
<evidence type="ECO:0000313" key="4">
    <source>
        <dbReference type="EMBL" id="GKT32215.1"/>
    </source>
</evidence>
<dbReference type="PANTHER" id="PTHR12375">
    <property type="entry name" value="RNA-BINDING PROTEIN LUC7-RELATED"/>
    <property type="match status" value="1"/>
</dbReference>
<protein>
    <submittedName>
        <fullName evidence="4">Luc7-related like protein</fullName>
    </submittedName>
</protein>
<dbReference type="Pfam" id="PF03194">
    <property type="entry name" value="LUC7"/>
    <property type="match status" value="1"/>
</dbReference>
<proteinExistence type="inferred from homology"/>
<feature type="compositionally biased region" description="Basic residues" evidence="3">
    <location>
        <begin position="466"/>
        <end position="486"/>
    </location>
</feature>
<evidence type="ECO:0000256" key="2">
    <source>
        <dbReference type="SAM" id="Coils"/>
    </source>
</evidence>
<organism evidence="4 5">
    <name type="scientific">Aduncisulcus paluster</name>
    <dbReference type="NCBI Taxonomy" id="2918883"/>
    <lineage>
        <taxon>Eukaryota</taxon>
        <taxon>Metamonada</taxon>
        <taxon>Carpediemonas-like organisms</taxon>
        <taxon>Aduncisulcus</taxon>
    </lineage>
</organism>
<feature type="compositionally biased region" description="Low complexity" evidence="3">
    <location>
        <begin position="294"/>
        <end position="304"/>
    </location>
</feature>
<evidence type="ECO:0000256" key="1">
    <source>
        <dbReference type="ARBA" id="ARBA00005655"/>
    </source>
</evidence>
<sequence>MTEIRAFLEIEVGKDWEGGEADSSHFTDKEICKQYLAGLCIKTFYNECEAEHSDGQRSRFQKHKDKWLFPYYHELLHELSIRLEKKEKKIRSAQNSIKRERRAAFFPYELRKTTDLLISADRLDRQAQILEIESGMHASLQTQSGIDAAIANSMTSMSYRRKADMTRGDCTRIAPQQYTDGAKVPKYERDDLLMRFPRLPRAVNQQIIICSVCGGKICAGDCTERIVNHFKGKAHSQWRTMKDTWDLISSGKKSYSKRLEDEKELRLQRIDLREQRHATRLQRKAVRDELRSQLLSARSSSHSPPQDPPQPIEASSAHVISKEEEEEESVVKDIIIEPSPGDIHSHNDDIEAPTKNAGTTLKDLDEEEEKDRKELLEDREEEMNDRLAEELYGVWMTHRFSDIEMQEVRKVEHDRMERKRREIEEERGKRRCADGWINPDVLWADSRVEKQLQHFHRGYSHDSMSRRGHGRGPPRHLGRDRRHHGHSSHDEYQRRGRGRWG</sequence>
<comment type="caution">
    <text evidence="4">The sequence shown here is derived from an EMBL/GenBank/DDBJ whole genome shotgun (WGS) entry which is preliminary data.</text>
</comment>
<comment type="similarity">
    <text evidence="1">Belongs to the Luc7 family.</text>
</comment>
<dbReference type="EMBL" id="BQXS01009955">
    <property type="protein sequence ID" value="GKT32215.1"/>
    <property type="molecule type" value="Genomic_DNA"/>
</dbReference>
<evidence type="ECO:0000313" key="5">
    <source>
        <dbReference type="Proteomes" id="UP001057375"/>
    </source>
</evidence>
<name>A0ABQ5KMQ4_9EUKA</name>
<evidence type="ECO:0000256" key="3">
    <source>
        <dbReference type="SAM" id="MobiDB-lite"/>
    </source>
</evidence>
<dbReference type="Proteomes" id="UP001057375">
    <property type="component" value="Unassembled WGS sequence"/>
</dbReference>
<gene>
    <name evidence="4" type="ORF">ADUPG1_006414</name>
</gene>
<keyword evidence="5" id="KW-1185">Reference proteome</keyword>
<feature type="coiled-coil region" evidence="2">
    <location>
        <begin position="76"/>
        <end position="103"/>
    </location>
</feature>
<feature type="region of interest" description="Disordered" evidence="3">
    <location>
        <begin position="294"/>
        <end position="381"/>
    </location>
</feature>
<accession>A0ABQ5KMQ4</accession>
<keyword evidence="2" id="KW-0175">Coiled coil</keyword>
<dbReference type="InterPro" id="IPR004882">
    <property type="entry name" value="Luc7-rel"/>
</dbReference>